<feature type="transmembrane region" description="Helical" evidence="1">
    <location>
        <begin position="41"/>
        <end position="60"/>
    </location>
</feature>
<protein>
    <submittedName>
        <fullName evidence="2">Uncharacterized protein</fullName>
    </submittedName>
</protein>
<geneLocation type="plasmid" evidence="2 3">
    <name>pRIVM_C010761_3</name>
</geneLocation>
<organism evidence="2 3">
    <name type="scientific">Acinetobacter ursingii</name>
    <dbReference type="NCBI Taxonomy" id="108980"/>
    <lineage>
        <taxon>Bacteria</taxon>
        <taxon>Pseudomonadati</taxon>
        <taxon>Pseudomonadota</taxon>
        <taxon>Gammaproteobacteria</taxon>
        <taxon>Moraxellales</taxon>
        <taxon>Moraxellaceae</taxon>
        <taxon>Acinetobacter</taxon>
    </lineage>
</organism>
<dbReference type="Proteomes" id="UP001164081">
    <property type="component" value="Plasmid pRIVM_C010761_3"/>
</dbReference>
<keyword evidence="2" id="KW-0614">Plasmid</keyword>
<sequence>MDYISMLYMDWFIILLLAYMAAGLATYMVIGFVPVGRRKRFFFTANAPVLIAIAAFYFLVPVPSIIQNNYIKSVYNLKLNTENPFLFNTSVALDRLCTGHSLKGYQYFMFQKAYREDMDLTFKKSKSGITFSNMDHIVGQDQDKICDMKI</sequence>
<keyword evidence="1" id="KW-1133">Transmembrane helix</keyword>
<evidence type="ECO:0000256" key="1">
    <source>
        <dbReference type="SAM" id="Phobius"/>
    </source>
</evidence>
<accession>A0AA46NSH4</accession>
<keyword evidence="1" id="KW-0472">Membrane</keyword>
<evidence type="ECO:0000313" key="3">
    <source>
        <dbReference type="Proteomes" id="UP001164081"/>
    </source>
</evidence>
<proteinExistence type="predicted"/>
<dbReference type="RefSeq" id="WP_151685891.1">
    <property type="nucleotide sequence ID" value="NZ_CP089047.1"/>
</dbReference>
<gene>
    <name evidence="2" type="ORF">LSO58_18590</name>
</gene>
<feature type="transmembrane region" description="Helical" evidence="1">
    <location>
        <begin position="12"/>
        <end position="34"/>
    </location>
</feature>
<reference evidence="2" key="1">
    <citation type="journal article" date="2022" name="J Glob Antimicrob Resist">
        <title>Comparative analysis of IMP-4- and OXA-58-containing plasmids of three carbapenemase-producing Acinetobacter ursingii strains in the Netherlands.</title>
        <authorList>
            <person name="Hendrickx A.P.A."/>
            <person name="Schade R.P."/>
            <person name="Landman F."/>
            <person name="Bosch T."/>
            <person name="Schouls L.M."/>
            <person name="van Dijk K."/>
        </authorList>
    </citation>
    <scope>NUCLEOTIDE SEQUENCE</scope>
    <source>
        <strain evidence="2">RIVM_C010761</strain>
    </source>
</reference>
<keyword evidence="1" id="KW-0812">Transmembrane</keyword>
<dbReference type="AlphaFoldDB" id="A0AA46NSH4"/>
<name>A0AA46NSH4_9GAMM</name>
<dbReference type="EMBL" id="CP089047">
    <property type="protein sequence ID" value="UYF77348.1"/>
    <property type="molecule type" value="Genomic_DNA"/>
</dbReference>
<evidence type="ECO:0000313" key="2">
    <source>
        <dbReference type="EMBL" id="UYF77348.1"/>
    </source>
</evidence>